<evidence type="ECO:0000259" key="6">
    <source>
        <dbReference type="SMART" id="SM00732"/>
    </source>
</evidence>
<keyword evidence="3 5" id="KW-0540">Nuclease</keyword>
<dbReference type="GO" id="GO:0016788">
    <property type="term" value="F:hydrolase activity, acting on ester bonds"/>
    <property type="evidence" value="ECO:0007669"/>
    <property type="project" value="UniProtKB-UniRule"/>
</dbReference>
<dbReference type="Proteomes" id="UP000256650">
    <property type="component" value="Unassembled WGS sequence"/>
</dbReference>
<evidence type="ECO:0000256" key="2">
    <source>
        <dbReference type="ARBA" id="ARBA00022517"/>
    </source>
</evidence>
<comment type="caution">
    <text evidence="7">The sequence shown here is derived from an EMBL/GenBank/DDBJ whole genome shotgun (WGS) entry which is preliminary data.</text>
</comment>
<comment type="similarity">
    <text evidence="5">Belongs to the YqgF HJR family.</text>
</comment>
<dbReference type="SMART" id="SM00732">
    <property type="entry name" value="YqgFc"/>
    <property type="match status" value="1"/>
</dbReference>
<dbReference type="InterPro" id="IPR006641">
    <property type="entry name" value="YqgF/RNaseH-like_dom"/>
</dbReference>
<keyword evidence="4 5" id="KW-0378">Hydrolase</keyword>
<dbReference type="PANTHER" id="PTHR33317">
    <property type="entry name" value="POLYNUCLEOTIDYL TRANSFERASE, RIBONUCLEASE H-LIKE SUPERFAMILY PROTEIN"/>
    <property type="match status" value="1"/>
</dbReference>
<evidence type="ECO:0000313" key="8">
    <source>
        <dbReference type="Proteomes" id="UP000256650"/>
    </source>
</evidence>
<sequence length="168" mass="18892">MEVQTPKIVLALDIGLKRIGVAKAIQNIALPLPPILRKNRNQAAKEISQLLLDSKANVLVVGIPMQKRDSALTDEDSLATMQKRIRHFVSLLTIPPHLEIIFLDESFSSFEALQKLEDKKSRKKAHSKDGSLDSLAALVILERYLINFDRIPQSNSKDENNDKQSTRN</sequence>
<dbReference type="InterPro" id="IPR012337">
    <property type="entry name" value="RNaseH-like_sf"/>
</dbReference>
<proteinExistence type="inferred from homology"/>
<dbReference type="EMBL" id="NXLS01000003">
    <property type="protein sequence ID" value="RDU63394.1"/>
    <property type="molecule type" value="Genomic_DNA"/>
</dbReference>
<gene>
    <name evidence="7" type="ORF">CQA43_04545</name>
</gene>
<dbReference type="GeneID" id="82535554"/>
<dbReference type="NCBIfam" id="TIGR00250">
    <property type="entry name" value="RNAse_H_YqgF"/>
    <property type="match status" value="1"/>
</dbReference>
<protein>
    <recommendedName>
        <fullName evidence="5">Putative pre-16S rRNA nuclease</fullName>
        <ecNumber evidence="5">3.1.-.-</ecNumber>
    </recommendedName>
</protein>
<evidence type="ECO:0000256" key="5">
    <source>
        <dbReference type="HAMAP-Rule" id="MF_00651"/>
    </source>
</evidence>
<evidence type="ECO:0000256" key="4">
    <source>
        <dbReference type="ARBA" id="ARBA00022801"/>
    </source>
</evidence>
<dbReference type="GO" id="GO:0004518">
    <property type="term" value="F:nuclease activity"/>
    <property type="evidence" value="ECO:0007669"/>
    <property type="project" value="UniProtKB-KW"/>
</dbReference>
<dbReference type="RefSeq" id="WP_115551421.1">
    <property type="nucleotide sequence ID" value="NZ_CAONBV010000004.1"/>
</dbReference>
<feature type="domain" description="YqgF/RNase H-like" evidence="6">
    <location>
        <begin position="7"/>
        <end position="112"/>
    </location>
</feature>
<reference evidence="7 8" key="1">
    <citation type="submission" date="2018-04" db="EMBL/GenBank/DDBJ databases">
        <title>Novel Campyloabacter and Helicobacter Species and Strains.</title>
        <authorList>
            <person name="Mannion A.J."/>
            <person name="Shen Z."/>
            <person name="Fox J.G."/>
        </authorList>
    </citation>
    <scope>NUCLEOTIDE SEQUENCE [LARGE SCALE GENOMIC DNA]</scope>
    <source>
        <strain evidence="7 8">MIT 99-5101</strain>
    </source>
</reference>
<organism evidence="7 8">
    <name type="scientific">Helicobacter ganmani</name>
    <dbReference type="NCBI Taxonomy" id="60246"/>
    <lineage>
        <taxon>Bacteria</taxon>
        <taxon>Pseudomonadati</taxon>
        <taxon>Campylobacterota</taxon>
        <taxon>Epsilonproteobacteria</taxon>
        <taxon>Campylobacterales</taxon>
        <taxon>Helicobacteraceae</taxon>
        <taxon>Helicobacter</taxon>
    </lineage>
</organism>
<dbReference type="Pfam" id="PF03652">
    <property type="entry name" value="RuvX"/>
    <property type="match status" value="1"/>
</dbReference>
<dbReference type="OrthoDB" id="9796140at2"/>
<dbReference type="EC" id="3.1.-.-" evidence="5"/>
<keyword evidence="8" id="KW-1185">Reference proteome</keyword>
<dbReference type="GO" id="GO:0005829">
    <property type="term" value="C:cytosol"/>
    <property type="evidence" value="ECO:0007669"/>
    <property type="project" value="TreeGrafter"/>
</dbReference>
<dbReference type="PANTHER" id="PTHR33317:SF4">
    <property type="entry name" value="POLYNUCLEOTIDYL TRANSFERASE, RIBONUCLEASE H-LIKE SUPERFAMILY PROTEIN"/>
    <property type="match status" value="1"/>
</dbReference>
<evidence type="ECO:0000313" key="7">
    <source>
        <dbReference type="EMBL" id="RDU63394.1"/>
    </source>
</evidence>
<dbReference type="GO" id="GO:0000967">
    <property type="term" value="P:rRNA 5'-end processing"/>
    <property type="evidence" value="ECO:0007669"/>
    <property type="project" value="UniProtKB-UniRule"/>
</dbReference>
<accession>A0A3D8IF99</accession>
<dbReference type="InterPro" id="IPR037027">
    <property type="entry name" value="YqgF/RNaseH-like_dom_sf"/>
</dbReference>
<dbReference type="AlphaFoldDB" id="A0A3D8IF99"/>
<dbReference type="CDD" id="cd16964">
    <property type="entry name" value="YqgF"/>
    <property type="match status" value="1"/>
</dbReference>
<evidence type="ECO:0000256" key="3">
    <source>
        <dbReference type="ARBA" id="ARBA00022722"/>
    </source>
</evidence>
<dbReference type="Gene3D" id="3.30.420.140">
    <property type="entry name" value="YqgF/RNase H-like domain"/>
    <property type="match status" value="1"/>
</dbReference>
<evidence type="ECO:0000256" key="1">
    <source>
        <dbReference type="ARBA" id="ARBA00022490"/>
    </source>
</evidence>
<comment type="subcellular location">
    <subcellularLocation>
        <location evidence="5">Cytoplasm</location>
    </subcellularLocation>
</comment>
<comment type="function">
    <text evidence="5">Could be a nuclease involved in processing of the 5'-end of pre-16S rRNA.</text>
</comment>
<name>A0A3D8IF99_9HELI</name>
<dbReference type="SUPFAM" id="SSF53098">
    <property type="entry name" value="Ribonuclease H-like"/>
    <property type="match status" value="1"/>
</dbReference>
<keyword evidence="2 5" id="KW-0690">Ribosome biogenesis</keyword>
<dbReference type="HAMAP" id="MF_00651">
    <property type="entry name" value="Nuclease_YqgF"/>
    <property type="match status" value="1"/>
</dbReference>
<keyword evidence="1 5" id="KW-0963">Cytoplasm</keyword>
<dbReference type="InterPro" id="IPR005227">
    <property type="entry name" value="YqgF"/>
</dbReference>